<dbReference type="RefSeq" id="WP_054936000.1">
    <property type="nucleotide sequence ID" value="NZ_PVXL01000031.1"/>
</dbReference>
<evidence type="ECO:0000256" key="1">
    <source>
        <dbReference type="ARBA" id="ARBA00022448"/>
    </source>
</evidence>
<dbReference type="GO" id="GO:0022900">
    <property type="term" value="P:electron transport chain"/>
    <property type="evidence" value="ECO:0007669"/>
    <property type="project" value="InterPro"/>
</dbReference>
<organism evidence="8 9">
    <name type="scientific">Neomoorella stamsii</name>
    <dbReference type="NCBI Taxonomy" id="1266720"/>
    <lineage>
        <taxon>Bacteria</taxon>
        <taxon>Bacillati</taxon>
        <taxon>Bacillota</taxon>
        <taxon>Clostridia</taxon>
        <taxon>Neomoorellales</taxon>
        <taxon>Neomoorellaceae</taxon>
        <taxon>Neomoorella</taxon>
    </lineage>
</organism>
<evidence type="ECO:0000256" key="6">
    <source>
        <dbReference type="SAM" id="Phobius"/>
    </source>
</evidence>
<evidence type="ECO:0000313" key="9">
    <source>
        <dbReference type="Proteomes" id="UP000239430"/>
    </source>
</evidence>
<feature type="transmembrane region" description="Helical" evidence="6">
    <location>
        <begin position="199"/>
        <end position="218"/>
    </location>
</feature>
<feature type="transmembrane region" description="Helical" evidence="6">
    <location>
        <begin position="298"/>
        <end position="314"/>
    </location>
</feature>
<keyword evidence="2" id="KW-0597">Phosphoprotein</keyword>
<dbReference type="Pfam" id="PF12801">
    <property type="entry name" value="Fer4_5"/>
    <property type="match status" value="2"/>
</dbReference>
<evidence type="ECO:0000259" key="7">
    <source>
        <dbReference type="SMART" id="SM00900"/>
    </source>
</evidence>
<feature type="transmembrane region" description="Helical" evidence="6">
    <location>
        <begin position="334"/>
        <end position="354"/>
    </location>
</feature>
<dbReference type="AlphaFoldDB" id="A0A9X7J480"/>
<keyword evidence="5" id="KW-0249">Electron transport</keyword>
<evidence type="ECO:0000313" key="8">
    <source>
        <dbReference type="EMBL" id="PRR74347.1"/>
    </source>
</evidence>
<evidence type="ECO:0000256" key="4">
    <source>
        <dbReference type="ARBA" id="ARBA00022643"/>
    </source>
</evidence>
<dbReference type="GO" id="GO:0010181">
    <property type="term" value="F:FMN binding"/>
    <property type="evidence" value="ECO:0007669"/>
    <property type="project" value="InterPro"/>
</dbReference>
<feature type="domain" description="FMN-binding" evidence="7">
    <location>
        <begin position="74"/>
        <end position="157"/>
    </location>
</feature>
<evidence type="ECO:0000256" key="5">
    <source>
        <dbReference type="ARBA" id="ARBA00022982"/>
    </source>
</evidence>
<dbReference type="EMBL" id="PVXL01000031">
    <property type="protein sequence ID" value="PRR74347.1"/>
    <property type="molecule type" value="Genomic_DNA"/>
</dbReference>
<evidence type="ECO:0000256" key="2">
    <source>
        <dbReference type="ARBA" id="ARBA00022553"/>
    </source>
</evidence>
<keyword evidence="6" id="KW-0472">Membrane</keyword>
<dbReference type="GO" id="GO:0005886">
    <property type="term" value="C:plasma membrane"/>
    <property type="evidence" value="ECO:0007669"/>
    <property type="project" value="InterPro"/>
</dbReference>
<keyword evidence="1" id="KW-0813">Transport</keyword>
<dbReference type="InterPro" id="IPR017896">
    <property type="entry name" value="4Fe4S_Fe-S-bd"/>
</dbReference>
<sequence>MKRYLAVFLLLLLLTSIFYFKIVTESNYEQLMQELAPEAAGFEHLTGTVYRAFKINDQGQKQVLGFISSARATGYAGPIEVLTFIDTTGRVKNLMVTSNVETPSFFARVMSADYLEKFKNKMANDFFEVGQDIDGVSRATYTSRGIAAAVQKSAHYIAASQLALHVPPNKKAILSLEDYSLLALLLMAIILHKFKMVKLRYVTLLGGLILIGLWQKSPVSLGNIATLLAGNIPSLEKIPFWFLLVVGIIVIILATGRNLYCYWLCPCGALMEIAGQLGKAGRLTHKPCPRRVQQLKNLRLMLAWGALVMAFWLANPSISSYEIFAPLFAQEGNAAQWLLLPFMLFVGIIIYRFWCRFFCPVGAILDYLVQLRRRWVNWLPKRLTRVEAKTPFSTPSS</sequence>
<accession>A0A9X7J480</accession>
<dbReference type="PANTHER" id="PTHR36118:SF1">
    <property type="entry name" value="ION-TRANSLOCATING OXIDOREDUCTASE COMPLEX SUBUNIT G"/>
    <property type="match status" value="1"/>
</dbReference>
<reference evidence="8 9" key="1">
    <citation type="submission" date="2018-03" db="EMBL/GenBank/DDBJ databases">
        <title>Genome sequence of Moorella stamsii DSM 26217.</title>
        <authorList>
            <person name="Poehlein A."/>
            <person name="Daniel R."/>
        </authorList>
    </citation>
    <scope>NUCLEOTIDE SEQUENCE [LARGE SCALE GENOMIC DNA]</scope>
    <source>
        <strain evidence="9">DSM 26217</strain>
    </source>
</reference>
<dbReference type="GO" id="GO:0009055">
    <property type="term" value="F:electron transfer activity"/>
    <property type="evidence" value="ECO:0007669"/>
    <property type="project" value="InterPro"/>
</dbReference>
<keyword evidence="6" id="KW-1133">Transmembrane helix</keyword>
<dbReference type="Pfam" id="PF04205">
    <property type="entry name" value="FMN_bind"/>
    <property type="match status" value="1"/>
</dbReference>
<dbReference type="InterPro" id="IPR007329">
    <property type="entry name" value="FMN-bd"/>
</dbReference>
<protein>
    <submittedName>
        <fullName evidence="8">Electron transport protein YccM</fullName>
    </submittedName>
</protein>
<comment type="caution">
    <text evidence="8">The sequence shown here is derived from an EMBL/GenBank/DDBJ whole genome shotgun (WGS) entry which is preliminary data.</text>
</comment>
<keyword evidence="3" id="KW-0285">Flavoprotein</keyword>
<keyword evidence="9" id="KW-1185">Reference proteome</keyword>
<keyword evidence="6" id="KW-0812">Transmembrane</keyword>
<gene>
    <name evidence="8" type="primary">yccM</name>
    <name evidence="8" type="ORF">MOST_11090</name>
</gene>
<name>A0A9X7J480_9FIRM</name>
<keyword evidence="4" id="KW-0288">FMN</keyword>
<dbReference type="SMART" id="SM00900">
    <property type="entry name" value="FMN_bind"/>
    <property type="match status" value="1"/>
</dbReference>
<dbReference type="InterPro" id="IPR010209">
    <property type="entry name" value="Ion_transpt_RnfG/RsxG"/>
</dbReference>
<feature type="transmembrane region" description="Helical" evidence="6">
    <location>
        <begin position="238"/>
        <end position="256"/>
    </location>
</feature>
<evidence type="ECO:0000256" key="3">
    <source>
        <dbReference type="ARBA" id="ARBA00022630"/>
    </source>
</evidence>
<dbReference type="Proteomes" id="UP000239430">
    <property type="component" value="Unassembled WGS sequence"/>
</dbReference>
<proteinExistence type="predicted"/>
<dbReference type="PANTHER" id="PTHR36118">
    <property type="entry name" value="ION-TRANSLOCATING OXIDOREDUCTASE COMPLEX SUBUNIT G"/>
    <property type="match status" value="1"/>
</dbReference>